<feature type="transmembrane region" description="Helical" evidence="1">
    <location>
        <begin position="73"/>
        <end position="92"/>
    </location>
</feature>
<evidence type="ECO:0000313" key="4">
    <source>
        <dbReference type="Proteomes" id="UP000054337"/>
    </source>
</evidence>
<evidence type="ECO:0008006" key="5">
    <source>
        <dbReference type="Google" id="ProtNLM"/>
    </source>
</evidence>
<dbReference type="RefSeq" id="XP_014559513.1">
    <property type="nucleotide sequence ID" value="XM_014704027.1"/>
</dbReference>
<dbReference type="HOGENOM" id="CLU_1911593_0_0_1"/>
<keyword evidence="4" id="KW-1185">Reference proteome</keyword>
<dbReference type="Proteomes" id="UP000054337">
    <property type="component" value="Unassembled WGS sequence"/>
</dbReference>
<gene>
    <name evidence="3" type="ORF">COCVIDRAFT_91502</name>
</gene>
<feature type="signal peptide" evidence="2">
    <location>
        <begin position="1"/>
        <end position="15"/>
    </location>
</feature>
<evidence type="ECO:0000256" key="1">
    <source>
        <dbReference type="SAM" id="Phobius"/>
    </source>
</evidence>
<sequence>ACAMCGLFFMVGVSSMCLTSTGYLVKKSFCLVFRTLLDKDIRRCVFFSIPGRDRDSREKRCWLGSTYKKTGGVFFSIGSSWAKLASFLFTLFLSRSRIFFLMSKATFEVARFLFCILLVARYDGIEESNSLCS</sequence>
<feature type="non-terminal residue" evidence="3">
    <location>
        <position position="1"/>
    </location>
</feature>
<evidence type="ECO:0000256" key="2">
    <source>
        <dbReference type="SAM" id="SignalP"/>
    </source>
</evidence>
<dbReference type="GeneID" id="26259359"/>
<keyword evidence="1" id="KW-0812">Transmembrane</keyword>
<keyword evidence="1" id="KW-0472">Membrane</keyword>
<reference evidence="3 4" key="1">
    <citation type="journal article" date="2013" name="PLoS Genet.">
        <title>Comparative genome structure, secondary metabolite, and effector coding capacity across Cochliobolus pathogens.</title>
        <authorList>
            <person name="Condon B.J."/>
            <person name="Leng Y."/>
            <person name="Wu D."/>
            <person name="Bushley K.E."/>
            <person name="Ohm R.A."/>
            <person name="Otillar R."/>
            <person name="Martin J."/>
            <person name="Schackwitz W."/>
            <person name="Grimwood J."/>
            <person name="MohdZainudin N."/>
            <person name="Xue C."/>
            <person name="Wang R."/>
            <person name="Manning V.A."/>
            <person name="Dhillon B."/>
            <person name="Tu Z.J."/>
            <person name="Steffenson B.J."/>
            <person name="Salamov A."/>
            <person name="Sun H."/>
            <person name="Lowry S."/>
            <person name="LaButti K."/>
            <person name="Han J."/>
            <person name="Copeland A."/>
            <person name="Lindquist E."/>
            <person name="Barry K."/>
            <person name="Schmutz J."/>
            <person name="Baker S.E."/>
            <person name="Ciuffetti L.M."/>
            <person name="Grigoriev I.V."/>
            <person name="Zhong S."/>
            <person name="Turgeon B.G."/>
        </authorList>
    </citation>
    <scope>NUCLEOTIDE SEQUENCE [LARGE SCALE GENOMIC DNA]</scope>
    <source>
        <strain evidence="3 4">FI3</strain>
    </source>
</reference>
<evidence type="ECO:0000313" key="3">
    <source>
        <dbReference type="EMBL" id="EUN29919.1"/>
    </source>
</evidence>
<accession>W7ES01</accession>
<keyword evidence="2" id="KW-0732">Signal</keyword>
<name>W7ES01_BIPV3</name>
<proteinExistence type="predicted"/>
<dbReference type="EMBL" id="KI968709">
    <property type="protein sequence ID" value="EUN29919.1"/>
    <property type="molecule type" value="Genomic_DNA"/>
</dbReference>
<feature type="transmembrane region" description="Helical" evidence="1">
    <location>
        <begin position="6"/>
        <end position="25"/>
    </location>
</feature>
<protein>
    <recommendedName>
        <fullName evidence="5">Secreted protein</fullName>
    </recommendedName>
</protein>
<dbReference type="AlphaFoldDB" id="W7ES01"/>
<organism evidence="3 4">
    <name type="scientific">Bipolaris victoriae (strain FI3)</name>
    <name type="common">Victoria blight of oats agent</name>
    <name type="synonym">Cochliobolus victoriae</name>
    <dbReference type="NCBI Taxonomy" id="930091"/>
    <lineage>
        <taxon>Eukaryota</taxon>
        <taxon>Fungi</taxon>
        <taxon>Dikarya</taxon>
        <taxon>Ascomycota</taxon>
        <taxon>Pezizomycotina</taxon>
        <taxon>Dothideomycetes</taxon>
        <taxon>Pleosporomycetidae</taxon>
        <taxon>Pleosporales</taxon>
        <taxon>Pleosporineae</taxon>
        <taxon>Pleosporaceae</taxon>
        <taxon>Bipolaris</taxon>
    </lineage>
</organism>
<keyword evidence="1" id="KW-1133">Transmembrane helix</keyword>
<feature type="chain" id="PRO_5013175542" description="Secreted protein" evidence="2">
    <location>
        <begin position="16"/>
        <end position="133"/>
    </location>
</feature>